<dbReference type="GO" id="GO:0009253">
    <property type="term" value="P:peptidoglycan catabolic process"/>
    <property type="evidence" value="ECO:0007669"/>
    <property type="project" value="InterPro"/>
</dbReference>
<dbReference type="InterPro" id="IPR036505">
    <property type="entry name" value="Amidase/PGRP_sf"/>
</dbReference>
<proteinExistence type="predicted"/>
<keyword evidence="3" id="KW-0378">Hydrolase</keyword>
<evidence type="ECO:0000256" key="2">
    <source>
        <dbReference type="ARBA" id="ARBA00011901"/>
    </source>
</evidence>
<dbReference type="GO" id="GO:0008745">
    <property type="term" value="F:N-acetylmuramoyl-L-alanine amidase activity"/>
    <property type="evidence" value="ECO:0007669"/>
    <property type="project" value="UniProtKB-EC"/>
</dbReference>
<dbReference type="Proteomes" id="UP000198824">
    <property type="component" value="Unassembled WGS sequence"/>
</dbReference>
<dbReference type="Gene3D" id="3.40.80.10">
    <property type="entry name" value="Peptidoglycan recognition protein-like"/>
    <property type="match status" value="1"/>
</dbReference>
<dbReference type="EC" id="3.5.1.28" evidence="2"/>
<dbReference type="SUPFAM" id="SSF55846">
    <property type="entry name" value="N-acetylmuramoyl-L-alanine amidase-like"/>
    <property type="match status" value="1"/>
</dbReference>
<feature type="domain" description="N-acetylmuramoyl-L-alanine amidase" evidence="5">
    <location>
        <begin position="19"/>
        <end position="189"/>
    </location>
</feature>
<dbReference type="AlphaFoldDB" id="A0A1I6JEB9"/>
<dbReference type="PANTHER" id="PTHR30417">
    <property type="entry name" value="N-ACETYLMURAMOYL-L-ALANINE AMIDASE AMID"/>
    <property type="match status" value="1"/>
</dbReference>
<keyword evidence="7" id="KW-1185">Reference proteome</keyword>
<evidence type="ECO:0000256" key="1">
    <source>
        <dbReference type="ARBA" id="ARBA00001561"/>
    </source>
</evidence>
<dbReference type="CDD" id="cd06583">
    <property type="entry name" value="PGRP"/>
    <property type="match status" value="1"/>
</dbReference>
<accession>A0A1I6JEB9</accession>
<dbReference type="Pfam" id="PF01510">
    <property type="entry name" value="Amidase_2"/>
    <property type="match status" value="1"/>
</dbReference>
<dbReference type="GO" id="GO:0071555">
    <property type="term" value="P:cell wall organization"/>
    <property type="evidence" value="ECO:0007669"/>
    <property type="project" value="UniProtKB-KW"/>
</dbReference>
<comment type="catalytic activity">
    <reaction evidence="1">
        <text>Hydrolyzes the link between N-acetylmuramoyl residues and L-amino acid residues in certain cell-wall glycopeptides.</text>
        <dbReference type="EC" id="3.5.1.28"/>
    </reaction>
</comment>
<keyword evidence="4" id="KW-0961">Cell wall biogenesis/degradation</keyword>
<reference evidence="6 7" key="1">
    <citation type="submission" date="2016-10" db="EMBL/GenBank/DDBJ databases">
        <authorList>
            <person name="de Groot N.N."/>
        </authorList>
    </citation>
    <scope>NUCLEOTIDE SEQUENCE [LARGE SCALE GENOMIC DNA]</scope>
    <source>
        <strain evidence="6 7">S5-249</strain>
    </source>
</reference>
<evidence type="ECO:0000256" key="3">
    <source>
        <dbReference type="ARBA" id="ARBA00022801"/>
    </source>
</evidence>
<sequence>MLINPEGMVIDDQVKLERRPLLERGPMPTVRGIIVHQTGSSTAASSLASYQNSSTGAHFLIDKDGTTYQTASVHQRCNHVGKLRSRCVAEHACAPREAAQINAMSPTTRNRHEAAKDVPARYPDNRDSIGIELVGRAVLVAGQAEAQYESVTAEQNRMLVWLIDGLCEQLKINRTEIFRHPTVSQKTPSEASTARW</sequence>
<dbReference type="PANTHER" id="PTHR30417:SF1">
    <property type="entry name" value="N-ACETYLMURAMOYL-L-ALANINE AMIDASE AMID"/>
    <property type="match status" value="1"/>
</dbReference>
<dbReference type="InterPro" id="IPR002502">
    <property type="entry name" value="Amidase_domain"/>
</dbReference>
<organism evidence="6 7">
    <name type="scientific">Sphingomonas jatrophae</name>
    <dbReference type="NCBI Taxonomy" id="1166337"/>
    <lineage>
        <taxon>Bacteria</taxon>
        <taxon>Pseudomonadati</taxon>
        <taxon>Pseudomonadota</taxon>
        <taxon>Alphaproteobacteria</taxon>
        <taxon>Sphingomonadales</taxon>
        <taxon>Sphingomonadaceae</taxon>
        <taxon>Sphingomonas</taxon>
    </lineage>
</organism>
<dbReference type="SMART" id="SM00644">
    <property type="entry name" value="Ami_2"/>
    <property type="match status" value="1"/>
</dbReference>
<evidence type="ECO:0000256" key="4">
    <source>
        <dbReference type="ARBA" id="ARBA00023316"/>
    </source>
</evidence>
<evidence type="ECO:0000313" key="6">
    <source>
        <dbReference type="EMBL" id="SFR77229.1"/>
    </source>
</evidence>
<dbReference type="STRING" id="1166337.SAMN05192580_0161"/>
<dbReference type="RefSeq" id="WP_093309411.1">
    <property type="nucleotide sequence ID" value="NZ_FOZG01000001.1"/>
</dbReference>
<gene>
    <name evidence="6" type="ORF">SAMN05192580_0161</name>
</gene>
<dbReference type="EMBL" id="FOZG01000001">
    <property type="protein sequence ID" value="SFR77229.1"/>
    <property type="molecule type" value="Genomic_DNA"/>
</dbReference>
<dbReference type="OrthoDB" id="9794842at2"/>
<dbReference type="InterPro" id="IPR051206">
    <property type="entry name" value="NAMLAA_amidase_2"/>
</dbReference>
<evidence type="ECO:0000259" key="5">
    <source>
        <dbReference type="SMART" id="SM00644"/>
    </source>
</evidence>
<protein>
    <recommendedName>
        <fullName evidence="2">N-acetylmuramoyl-L-alanine amidase</fullName>
        <ecNumber evidence="2">3.5.1.28</ecNumber>
    </recommendedName>
</protein>
<dbReference type="GO" id="GO:0009254">
    <property type="term" value="P:peptidoglycan turnover"/>
    <property type="evidence" value="ECO:0007669"/>
    <property type="project" value="TreeGrafter"/>
</dbReference>
<evidence type="ECO:0000313" key="7">
    <source>
        <dbReference type="Proteomes" id="UP000198824"/>
    </source>
</evidence>
<name>A0A1I6JEB9_9SPHN</name>